<comment type="caution">
    <text evidence="2">The sequence shown here is derived from an EMBL/GenBank/DDBJ whole genome shotgun (WGS) entry which is preliminary data.</text>
</comment>
<organism evidence="2 3">
    <name type="scientific">Plantactinospora alkalitolerans</name>
    <dbReference type="NCBI Taxonomy" id="2789879"/>
    <lineage>
        <taxon>Bacteria</taxon>
        <taxon>Bacillati</taxon>
        <taxon>Actinomycetota</taxon>
        <taxon>Actinomycetes</taxon>
        <taxon>Micromonosporales</taxon>
        <taxon>Micromonosporaceae</taxon>
        <taxon>Plantactinospora</taxon>
    </lineage>
</organism>
<reference evidence="2 3" key="1">
    <citation type="submission" date="2020-11" db="EMBL/GenBank/DDBJ databases">
        <title>A novel isolate from a Black sea contaminated sediment with potential to produce alkanes: Plantactinospora alkalitolerans sp. nov.</title>
        <authorList>
            <person name="Carro L."/>
            <person name="Veyisoglu A."/>
            <person name="Guven K."/>
            <person name="Schumann P."/>
            <person name="Klenk H.-P."/>
            <person name="Sahin N."/>
        </authorList>
    </citation>
    <scope>NUCLEOTIDE SEQUENCE [LARGE SCALE GENOMIC DNA]</scope>
    <source>
        <strain evidence="2 3">S1510</strain>
    </source>
</reference>
<proteinExistence type="predicted"/>
<sequence>MSYRISPSFGVRVTGLPATVLDDLRFTATWELVDRIGTVTRWLSEEGAQLADRMYEVIGTGATPEHKPLLVALRRALFTGRRPGARAGSAEVLAALPGDLAGRVTDWQLRLDDVAAMRAELSRVLAAETAQRVTALRTAVRAEVFRRGLAQGSRVLSTQLEVWLAAAEVAAPPRQVLLRLAKYLARAAVKPSPYATFAHSGFGRWTESGPAVVPSERLDFQVLIELDRRVIEYLWTVLSRRPDVRGRAAVRVNPSATDDGSRIWFCGAGLDEPLANLAATDSLRRLLAAVRAEPELTMGTLLARLPSGQGGAVEALVRAGLLELPAPFADQSTDPLGDLADWLARPGDDGTGDDGTGDAGPVAGSVVAAVRGLRAVVRPDRGVLGADDHGTRLAEIRRNVTDTFLALDGVDPRLPDLNLCLDSALLTHPPVQAGAGQWRPALDDLDLVRRFLAIFDLDLPVKLAATTYFLSRYGAEAAVPVLEFYRQVHTDGVAGDERDVLLTLLRDRLAPHLGTLRRSPLSRLRELAAHRAQAWEAITGPPDGPGGVSRADPELVAKLIDTWPRSVVAPGSVCVYLQPTDTPDGLGVVINTATAGYGRGLTRLWRLMDLVGAEVPPVADLRAPAGDQVLAECRAALHSSVNLRPATGDVELEYPYATGGGELPALPLTDLRVRYDHERDRLVLTGPDSRAVLPVHLGLLAEYYLPSALRFLVRVFGEPGTAMAPGWVFRGSRVPPAVESHPRMDIGRVTLARACWRLRSGEFPIPAKGESDPAYLPRLADWLAGHGIPRRFFARVVNPQREPLVDGLLGKARKPFYVDVTNAFLLTGFTRTIATDPDALMVLEEVLPDPADAPTYGRHGVRVTEYVVQVSATARDGGTGGGDGVDAR</sequence>
<feature type="domain" description="Lantibiotic dehydratase N-terminal" evidence="1">
    <location>
        <begin position="143"/>
        <end position="484"/>
    </location>
</feature>
<dbReference type="RefSeq" id="WP_196205188.1">
    <property type="nucleotide sequence ID" value="NZ_JADPUN010000285.1"/>
</dbReference>
<feature type="domain" description="Lantibiotic dehydratase N-terminal" evidence="1">
    <location>
        <begin position="641"/>
        <end position="793"/>
    </location>
</feature>
<gene>
    <name evidence="2" type="ORF">I0C86_32825</name>
</gene>
<evidence type="ECO:0000259" key="1">
    <source>
        <dbReference type="Pfam" id="PF04738"/>
    </source>
</evidence>
<dbReference type="Pfam" id="PF04738">
    <property type="entry name" value="Lant_dehydr_N"/>
    <property type="match status" value="2"/>
</dbReference>
<keyword evidence="3" id="KW-1185">Reference proteome</keyword>
<name>A0ABS0H5E2_9ACTN</name>
<evidence type="ECO:0000313" key="2">
    <source>
        <dbReference type="EMBL" id="MBF9133684.1"/>
    </source>
</evidence>
<accession>A0ABS0H5E2</accession>
<dbReference type="EMBL" id="JADPUN010000285">
    <property type="protein sequence ID" value="MBF9133684.1"/>
    <property type="molecule type" value="Genomic_DNA"/>
</dbReference>
<evidence type="ECO:0000313" key="3">
    <source>
        <dbReference type="Proteomes" id="UP000638560"/>
    </source>
</evidence>
<protein>
    <submittedName>
        <fullName evidence="2">Lantibiotic dehydratase</fullName>
    </submittedName>
</protein>
<dbReference type="InterPro" id="IPR006827">
    <property type="entry name" value="Lant_deHydtase_N"/>
</dbReference>
<dbReference type="Proteomes" id="UP000638560">
    <property type="component" value="Unassembled WGS sequence"/>
</dbReference>